<dbReference type="GeneID" id="80924732"/>
<dbReference type="AlphaFoldDB" id="A0AA35JKK9"/>
<name>A0AA35JKK9_SACK1</name>
<evidence type="ECO:0000313" key="2">
    <source>
        <dbReference type="EMBL" id="CAI4064754.1"/>
    </source>
</evidence>
<organism evidence="2 3">
    <name type="scientific">Saccharomyces kudriavzevii (strain ATCC MYA-4449 / AS 2.2408 / CBS 8840 / NBRC 1802 / NCYC 2889)</name>
    <name type="common">Yeast</name>
    <dbReference type="NCBI Taxonomy" id="226230"/>
    <lineage>
        <taxon>Eukaryota</taxon>
        <taxon>Fungi</taxon>
        <taxon>Dikarya</taxon>
        <taxon>Ascomycota</taxon>
        <taxon>Saccharomycotina</taxon>
        <taxon>Saccharomycetes</taxon>
        <taxon>Saccharomycetales</taxon>
        <taxon>Saccharomycetaceae</taxon>
        <taxon>Saccharomyces</taxon>
    </lineage>
</organism>
<sequence>MDNVRLIKPLSLPQRLINCLFHPLLLIFFTSVILTIWGTFSVIDATMIKTSYMKIKKNDTEIATVVSISTTTATSTTTLVTTHQPTSSASIYSLNRSFIDDTLDQYFEGKVKDVASQIDTDMQEKFQLYTDNLLNNKQQLITNQISLETESMKNVLGLNNTIYNELLTKSQLINETWNRISEDAMTIDEESISQMASSLFLNYSMFDDIFQNYTTRLNFLQVFNDTITDFSLQLGTNTTFNLNFLQTSTSWDQFKKNFTKTLQNEISTLSGSTTNVKPPTTLTKRSFETSEEEKNAFNAVKSRILRMCRKMTIIFTAIYVAFVVLLMIIERIIFQLENQQINLVMSQINNFTGCTSFTQYNTIVRGLIATLNLCVLYPFPYHFTKLINQKILKRGPEQIDGKKAKRSKLFYCSWWVFSNGVHLWLFGLLMLLVHWQIVSRLTSFEVPYSPKLDKRADSLLYKREAWTETNTTTAVEGLINDSISLLCENFQLEVNERLVSDSLSFSADHSFKNQSMNILSLWVNDTNTQFEKYLNESSQDWNGIDLSIGPLVSTNSLTEFMDQYSMPTNKLTKTNASFALDIQKYGIIIQGTNVGNNSVGAPSSLAKRHEVEHEQIMVSSLHTVYKWGLLIICLTILLHHTLTFIILKL</sequence>
<feature type="transmembrane region" description="Helical" evidence="1">
    <location>
        <begin position="367"/>
        <end position="388"/>
    </location>
</feature>
<evidence type="ECO:0008006" key="4">
    <source>
        <dbReference type="Google" id="ProtNLM"/>
    </source>
</evidence>
<keyword evidence="3" id="KW-1185">Reference proteome</keyword>
<accession>A0AA35JKK9</accession>
<dbReference type="RefSeq" id="XP_056088432.1">
    <property type="nucleotide sequence ID" value="XM_056228741.1"/>
</dbReference>
<evidence type="ECO:0000256" key="1">
    <source>
        <dbReference type="SAM" id="Phobius"/>
    </source>
</evidence>
<keyword evidence="1" id="KW-1133">Transmembrane helix</keyword>
<feature type="transmembrane region" description="Helical" evidence="1">
    <location>
        <begin position="311"/>
        <end position="334"/>
    </location>
</feature>
<reference evidence="2" key="1">
    <citation type="submission" date="2022-10" db="EMBL/GenBank/DDBJ databases">
        <authorList>
            <person name="Byrne P K."/>
        </authorList>
    </citation>
    <scope>NUCLEOTIDE SEQUENCE</scope>
    <source>
        <strain evidence="2">IFO1802</strain>
    </source>
</reference>
<dbReference type="Proteomes" id="UP001162087">
    <property type="component" value="Chromosome 9"/>
</dbReference>
<feature type="transmembrane region" description="Helical" evidence="1">
    <location>
        <begin position="627"/>
        <end position="647"/>
    </location>
</feature>
<evidence type="ECO:0000313" key="3">
    <source>
        <dbReference type="Proteomes" id="UP001162087"/>
    </source>
</evidence>
<dbReference type="EMBL" id="OX365904">
    <property type="protein sequence ID" value="CAI4064754.1"/>
    <property type="molecule type" value="Genomic_DNA"/>
</dbReference>
<keyword evidence="1" id="KW-0472">Membrane</keyword>
<keyword evidence="1" id="KW-0812">Transmembrane</keyword>
<feature type="transmembrane region" description="Helical" evidence="1">
    <location>
        <begin position="20"/>
        <end position="43"/>
    </location>
</feature>
<proteinExistence type="predicted"/>
<gene>
    <name evidence="2" type="primary">SKDI09G1260</name>
    <name evidence="2" type="ORF">SKDI_09G1260</name>
</gene>
<feature type="transmembrane region" description="Helical" evidence="1">
    <location>
        <begin position="409"/>
        <end position="435"/>
    </location>
</feature>
<protein>
    <recommendedName>
        <fullName evidence="4">Prm2p</fullName>
    </recommendedName>
</protein>